<evidence type="ECO:0000259" key="5">
    <source>
        <dbReference type="PROSITE" id="PS51077"/>
    </source>
</evidence>
<evidence type="ECO:0000313" key="8">
    <source>
        <dbReference type="Proteomes" id="UP000523821"/>
    </source>
</evidence>
<dbReference type="SUPFAM" id="SSF55781">
    <property type="entry name" value="GAF domain-like"/>
    <property type="match status" value="1"/>
</dbReference>
<keyword evidence="1" id="KW-0805">Transcription regulation</keyword>
<dbReference type="InterPro" id="IPR036388">
    <property type="entry name" value="WH-like_DNA-bd_sf"/>
</dbReference>
<proteinExistence type="predicted"/>
<organism evidence="7 8">
    <name type="scientific">Prosthecomicrobium pneumaticum</name>
    <dbReference type="NCBI Taxonomy" id="81895"/>
    <lineage>
        <taxon>Bacteria</taxon>
        <taxon>Pseudomonadati</taxon>
        <taxon>Pseudomonadota</taxon>
        <taxon>Alphaproteobacteria</taxon>
        <taxon>Hyphomicrobiales</taxon>
        <taxon>Kaistiaceae</taxon>
        <taxon>Prosthecomicrobium</taxon>
    </lineage>
</organism>
<dbReference type="EMBL" id="JACHOO010000005">
    <property type="protein sequence ID" value="MBB5753404.1"/>
    <property type="molecule type" value="Genomic_DNA"/>
</dbReference>
<dbReference type="Pfam" id="PF09339">
    <property type="entry name" value="HTH_IclR"/>
    <property type="match status" value="1"/>
</dbReference>
<evidence type="ECO:0000256" key="2">
    <source>
        <dbReference type="ARBA" id="ARBA00023125"/>
    </source>
</evidence>
<dbReference type="GO" id="GO:0003700">
    <property type="term" value="F:DNA-binding transcription factor activity"/>
    <property type="evidence" value="ECO:0007669"/>
    <property type="project" value="TreeGrafter"/>
</dbReference>
<name>A0A7W9FMJ4_9HYPH</name>
<reference evidence="7 8" key="1">
    <citation type="submission" date="2020-08" db="EMBL/GenBank/DDBJ databases">
        <title>Genomic Encyclopedia of Type Strains, Phase IV (KMG-IV): sequencing the most valuable type-strain genomes for metagenomic binning, comparative biology and taxonomic classification.</title>
        <authorList>
            <person name="Goeker M."/>
        </authorList>
    </citation>
    <scope>NUCLEOTIDE SEQUENCE [LARGE SCALE GENOMIC DNA]</scope>
    <source>
        <strain evidence="7 8">DSM 16268</strain>
    </source>
</reference>
<evidence type="ECO:0000256" key="1">
    <source>
        <dbReference type="ARBA" id="ARBA00023015"/>
    </source>
</evidence>
<dbReference type="GO" id="GO:0003677">
    <property type="term" value="F:DNA binding"/>
    <property type="evidence" value="ECO:0007669"/>
    <property type="project" value="UniProtKB-KW"/>
</dbReference>
<dbReference type="PANTHER" id="PTHR30136:SF7">
    <property type="entry name" value="HTH-TYPE TRANSCRIPTIONAL REGULATOR KDGR-RELATED"/>
    <property type="match status" value="1"/>
</dbReference>
<dbReference type="PROSITE" id="PS51078">
    <property type="entry name" value="ICLR_ED"/>
    <property type="match status" value="1"/>
</dbReference>
<feature type="domain" description="HTH iclR-type" evidence="5">
    <location>
        <begin position="40"/>
        <end position="102"/>
    </location>
</feature>
<dbReference type="PROSITE" id="PS51077">
    <property type="entry name" value="HTH_ICLR"/>
    <property type="match status" value="1"/>
</dbReference>
<sequence length="293" mass="31356">MDSKPAKPKRSAASRGAAGHGDGAKGAAKPAPAPKPAYSAPALEKGLDVIELLASLSEGVTPSQIAQRLGRSLQEVYRVVVALERRGYLVRPPGEEALILSMRLFDLASRVPPLRRLVDVAWPIMNRLSIETYQAVHLAVLDGLSIRVVSQVDSPAPLGFRLRVGTQNPAEKTASGRLLMAYQQPAVEDWLYGAIAQKDPKADIGALQARVAAIRARGWEMIEGEQLKGIVDVSFPILSSSGFAFAVITMPFLSSAMERMPVDAASRVLFEAASEITALLGGTLERPRFPLGS</sequence>
<evidence type="ECO:0000259" key="6">
    <source>
        <dbReference type="PROSITE" id="PS51078"/>
    </source>
</evidence>
<dbReference type="SMART" id="SM00346">
    <property type="entry name" value="HTH_ICLR"/>
    <property type="match status" value="1"/>
</dbReference>
<dbReference type="Gene3D" id="1.10.10.10">
    <property type="entry name" value="Winged helix-like DNA-binding domain superfamily/Winged helix DNA-binding domain"/>
    <property type="match status" value="1"/>
</dbReference>
<feature type="compositionally biased region" description="Basic residues" evidence="4">
    <location>
        <begin position="1"/>
        <end position="12"/>
    </location>
</feature>
<gene>
    <name evidence="7" type="ORF">GGQ63_002474</name>
</gene>
<dbReference type="InterPro" id="IPR050707">
    <property type="entry name" value="HTH_MetabolicPath_Reg"/>
</dbReference>
<protein>
    <submittedName>
        <fullName evidence="7">DNA-binding IclR family transcriptional regulator</fullName>
    </submittedName>
</protein>
<dbReference type="GO" id="GO:0045892">
    <property type="term" value="P:negative regulation of DNA-templated transcription"/>
    <property type="evidence" value="ECO:0007669"/>
    <property type="project" value="TreeGrafter"/>
</dbReference>
<keyword evidence="2 7" id="KW-0238">DNA-binding</keyword>
<dbReference type="Pfam" id="PF01614">
    <property type="entry name" value="IclR_C"/>
    <property type="match status" value="1"/>
</dbReference>
<dbReference type="InterPro" id="IPR005471">
    <property type="entry name" value="Tscrpt_reg_IclR_N"/>
</dbReference>
<feature type="domain" description="IclR-ED" evidence="6">
    <location>
        <begin position="103"/>
        <end position="282"/>
    </location>
</feature>
<dbReference type="InterPro" id="IPR036390">
    <property type="entry name" value="WH_DNA-bd_sf"/>
</dbReference>
<dbReference type="InterPro" id="IPR029016">
    <property type="entry name" value="GAF-like_dom_sf"/>
</dbReference>
<dbReference type="PANTHER" id="PTHR30136">
    <property type="entry name" value="HELIX-TURN-HELIX TRANSCRIPTIONAL REGULATOR, ICLR FAMILY"/>
    <property type="match status" value="1"/>
</dbReference>
<dbReference type="SUPFAM" id="SSF46785">
    <property type="entry name" value="Winged helix' DNA-binding domain"/>
    <property type="match status" value="1"/>
</dbReference>
<accession>A0A7W9FMJ4</accession>
<dbReference type="Gene3D" id="3.30.450.40">
    <property type="match status" value="1"/>
</dbReference>
<comment type="caution">
    <text evidence="7">The sequence shown here is derived from an EMBL/GenBank/DDBJ whole genome shotgun (WGS) entry which is preliminary data.</text>
</comment>
<evidence type="ECO:0000256" key="3">
    <source>
        <dbReference type="ARBA" id="ARBA00023163"/>
    </source>
</evidence>
<evidence type="ECO:0000256" key="4">
    <source>
        <dbReference type="SAM" id="MobiDB-lite"/>
    </source>
</evidence>
<dbReference type="RefSeq" id="WP_183856224.1">
    <property type="nucleotide sequence ID" value="NZ_JACHOO010000005.1"/>
</dbReference>
<dbReference type="Proteomes" id="UP000523821">
    <property type="component" value="Unassembled WGS sequence"/>
</dbReference>
<keyword evidence="8" id="KW-1185">Reference proteome</keyword>
<dbReference type="InterPro" id="IPR014757">
    <property type="entry name" value="Tscrpt_reg_IclR_C"/>
</dbReference>
<feature type="compositionally biased region" description="Low complexity" evidence="4">
    <location>
        <begin position="25"/>
        <end position="37"/>
    </location>
</feature>
<evidence type="ECO:0000313" key="7">
    <source>
        <dbReference type="EMBL" id="MBB5753404.1"/>
    </source>
</evidence>
<dbReference type="AlphaFoldDB" id="A0A7W9FMJ4"/>
<keyword evidence="3" id="KW-0804">Transcription</keyword>
<feature type="region of interest" description="Disordered" evidence="4">
    <location>
        <begin position="1"/>
        <end position="37"/>
    </location>
</feature>